<comment type="subcellular location">
    <subcellularLocation>
        <location evidence="1">Membrane</location>
    </subcellularLocation>
</comment>
<accession>A0A6V7THB9</accession>
<keyword evidence="4" id="KW-0472">Membrane</keyword>
<dbReference type="GO" id="GO:0038023">
    <property type="term" value="F:signaling receptor activity"/>
    <property type="evidence" value="ECO:0007669"/>
    <property type="project" value="TreeGrafter"/>
</dbReference>
<dbReference type="PANTHER" id="PTHR44755:SF10">
    <property type="entry name" value="RECEPTOR LIGAND BINDING REGION DOMAIN-CONTAINING PROTEIN"/>
    <property type="match status" value="1"/>
</dbReference>
<dbReference type="GO" id="GO:0007165">
    <property type="term" value="P:signal transduction"/>
    <property type="evidence" value="ECO:0007669"/>
    <property type="project" value="TreeGrafter"/>
</dbReference>
<reference evidence="6 7" key="1">
    <citation type="submission" date="2020-08" db="EMBL/GenBank/DDBJ databases">
        <authorList>
            <person name="Koutsovoulos G."/>
            <person name="Danchin GJ E."/>
        </authorList>
    </citation>
    <scope>NUCLEOTIDE SEQUENCE [LARGE SCALE GENOMIC DNA]</scope>
</reference>
<evidence type="ECO:0000256" key="2">
    <source>
        <dbReference type="ARBA" id="ARBA00022692"/>
    </source>
</evidence>
<proteinExistence type="predicted"/>
<protein>
    <recommendedName>
        <fullName evidence="5">Receptor ligand binding region domain-containing protein</fullName>
    </recommendedName>
</protein>
<dbReference type="GO" id="GO:0016020">
    <property type="term" value="C:membrane"/>
    <property type="evidence" value="ECO:0007669"/>
    <property type="project" value="UniProtKB-SubCell"/>
</dbReference>
<evidence type="ECO:0000256" key="1">
    <source>
        <dbReference type="ARBA" id="ARBA00004370"/>
    </source>
</evidence>
<sequence length="353" mass="41463">MLFYIVDADKTLNNNKELIKNNNEWLLYSLPSSSSSFKFSLENFVNGRRKKEISTNLNKKIIKLRKRRKIIKNLKLKEFFNSEEKGEEENIKKENSFNNLHTRHRKHQNSNVSTINYENKQTKYKINEEYPIHILFPLPTNDGRRNENPFGITILKAKPVVDEAVEEVYRRQLVPQNSLHIHFEDSKLSDAHGPNVAINQLVNNTLDCIIGYAFVYALAPVARMSPYWRDNDSYGIPVITSVGLTSNLDNRREYQLMTRISSPYKVVKNAVIALFSVMNWKRSSYLFHEQRHDAANPSIPYGECYLLMASIQPHLYRINRMEHNYFMFNELNYNHQRIKENLQKASIISNVLF</sequence>
<dbReference type="Pfam" id="PF01094">
    <property type="entry name" value="ANF_receptor"/>
    <property type="match status" value="1"/>
</dbReference>
<dbReference type="PANTHER" id="PTHR44755">
    <property type="entry name" value="NATRIURETIC PEPTIDE RECEPTOR 3-RELATED"/>
    <property type="match status" value="1"/>
</dbReference>
<evidence type="ECO:0000259" key="5">
    <source>
        <dbReference type="Pfam" id="PF01094"/>
    </source>
</evidence>
<evidence type="ECO:0000313" key="6">
    <source>
        <dbReference type="EMBL" id="CAD2122338.1"/>
    </source>
</evidence>
<dbReference type="Proteomes" id="UP000580250">
    <property type="component" value="Unassembled WGS sequence"/>
</dbReference>
<keyword evidence="3" id="KW-1133">Transmembrane helix</keyword>
<name>A0A6V7THB9_MELEN</name>
<dbReference type="SUPFAM" id="SSF53822">
    <property type="entry name" value="Periplasmic binding protein-like I"/>
    <property type="match status" value="1"/>
</dbReference>
<dbReference type="InterPro" id="IPR001828">
    <property type="entry name" value="ANF_lig-bd_rcpt"/>
</dbReference>
<dbReference type="OrthoDB" id="302535at2759"/>
<dbReference type="AlphaFoldDB" id="A0A6V7THB9"/>
<organism evidence="6 7">
    <name type="scientific">Meloidogyne enterolobii</name>
    <name type="common">Root-knot nematode worm</name>
    <name type="synonym">Meloidogyne mayaguensis</name>
    <dbReference type="NCBI Taxonomy" id="390850"/>
    <lineage>
        <taxon>Eukaryota</taxon>
        <taxon>Metazoa</taxon>
        <taxon>Ecdysozoa</taxon>
        <taxon>Nematoda</taxon>
        <taxon>Chromadorea</taxon>
        <taxon>Rhabditida</taxon>
        <taxon>Tylenchina</taxon>
        <taxon>Tylenchomorpha</taxon>
        <taxon>Tylenchoidea</taxon>
        <taxon>Meloidogynidae</taxon>
        <taxon>Meloidogyninae</taxon>
        <taxon>Meloidogyne</taxon>
    </lineage>
</organism>
<dbReference type="InterPro" id="IPR028082">
    <property type="entry name" value="Peripla_BP_I"/>
</dbReference>
<keyword evidence="2" id="KW-0812">Transmembrane</keyword>
<evidence type="ECO:0000256" key="3">
    <source>
        <dbReference type="ARBA" id="ARBA00022989"/>
    </source>
</evidence>
<gene>
    <name evidence="6" type="ORF">MENT_LOCUS126</name>
</gene>
<evidence type="ECO:0000256" key="4">
    <source>
        <dbReference type="ARBA" id="ARBA00023136"/>
    </source>
</evidence>
<evidence type="ECO:0000313" key="7">
    <source>
        <dbReference type="Proteomes" id="UP000580250"/>
    </source>
</evidence>
<dbReference type="GO" id="GO:0017046">
    <property type="term" value="F:peptide hormone binding"/>
    <property type="evidence" value="ECO:0007669"/>
    <property type="project" value="TreeGrafter"/>
</dbReference>
<feature type="domain" description="Receptor ligand binding region" evidence="5">
    <location>
        <begin position="158"/>
        <end position="290"/>
    </location>
</feature>
<dbReference type="Gene3D" id="3.40.50.2300">
    <property type="match status" value="1"/>
</dbReference>
<comment type="caution">
    <text evidence="6">The sequence shown here is derived from an EMBL/GenBank/DDBJ whole genome shotgun (WGS) entry which is preliminary data.</text>
</comment>
<dbReference type="InterPro" id="IPR052612">
    <property type="entry name" value="ANP_Clearance_Receptor"/>
</dbReference>
<dbReference type="EMBL" id="CAJEWN010000001">
    <property type="protein sequence ID" value="CAD2122338.1"/>
    <property type="molecule type" value="Genomic_DNA"/>
</dbReference>